<evidence type="ECO:0000256" key="3">
    <source>
        <dbReference type="SAM" id="MobiDB-lite"/>
    </source>
</evidence>
<evidence type="ECO:0000313" key="7">
    <source>
        <dbReference type="Proteomes" id="UP001196530"/>
    </source>
</evidence>
<evidence type="ECO:0000256" key="1">
    <source>
        <dbReference type="ARBA" id="ARBA00022884"/>
    </source>
</evidence>
<keyword evidence="1 2" id="KW-0694">RNA-binding</keyword>
<dbReference type="InterPro" id="IPR034352">
    <property type="entry name" value="Rim4_RRM1"/>
</dbReference>
<feature type="domain" description="RRM" evidence="4">
    <location>
        <begin position="115"/>
        <end position="205"/>
    </location>
</feature>
<gene>
    <name evidence="5" type="ORF">KL928_001720</name>
    <name evidence="6" type="ORF">KL940_002281</name>
</gene>
<name>A0AAN6I6N3_PICAN</name>
<dbReference type="Pfam" id="PF00076">
    <property type="entry name" value="RRM_1"/>
    <property type="match status" value="2"/>
</dbReference>
<feature type="compositionally biased region" description="Polar residues" evidence="3">
    <location>
        <begin position="44"/>
        <end position="55"/>
    </location>
</feature>
<sequence length="693" mass="77294">MEGIDDSSIQLFKNSEIEKHTELQPMADNGLLRSENLKFHSDSGTEQSSDYSEGASSCGEDDELEEENRNAKQQPLSGPEEKATGKVENTSVSYEDDSFSKETESSSAERGRPSACVFVASLSSNLSDDILCQSVSNHFKQWGTISLVKVLRDPANRPYAFVQYTKEEDAKRAIVEGQHSLLNGRTIRCEKARVNRTLYIETTNKALPESSIRSFLEKYGEIERLVSVDEKSNLVDLHTGSHSYWFCKFVYRQDAISAYANLKVKPFWNVEWAQNLEDESSDTPEVTIDKYSIFVGQLDPRINRDELIERFEQHGKIKEAILVNRPLNNFAFVKFETRKAAASAVERENHSMFKFKTIHVQYREMYNNYKNKYSNESGPKLNLAPPPVSFRRRHSYNSNNGNNTNNNNHSYTGSKPKKAPNFYRPRFGSFSGFPEQEMQPFSSFKRNNISNPPPLRRFSFEDHVSPAGSSGKTYKNKFDFAGAGAGAGSKNVNDATKSTKASASLAEDPDAILSDDERLSNNGMTRIEENDDATAGRNTHTAYSSTTNGASKTTYSYTSVDVDEYSPKFPPVHPMVDSKMVPKMGSAGGPNYYQSPAPYYYLVPTKDLGGYMGNAVSSGVHNPAIMGVPGNAAGVQGVGGPPTTGYYYTYAPYDPNTSPSLYPCYMYYNPNPAPGTPTEQNQGYLSESYDQKF</sequence>
<dbReference type="InterPro" id="IPR000504">
    <property type="entry name" value="RRM_dom"/>
</dbReference>
<dbReference type="EMBL" id="JAHLVD010000005">
    <property type="protein sequence ID" value="KAG7849913.1"/>
    <property type="molecule type" value="Genomic_DNA"/>
</dbReference>
<evidence type="ECO:0000256" key="2">
    <source>
        <dbReference type="PROSITE-ProRule" id="PRU00176"/>
    </source>
</evidence>
<dbReference type="SUPFAM" id="SSF54928">
    <property type="entry name" value="RNA-binding domain, RBD"/>
    <property type="match status" value="2"/>
</dbReference>
<feature type="region of interest" description="Disordered" evidence="3">
    <location>
        <begin position="673"/>
        <end position="693"/>
    </location>
</feature>
<dbReference type="GeneID" id="66125771"/>
<dbReference type="InterPro" id="IPR012677">
    <property type="entry name" value="Nucleotide-bd_a/b_plait_sf"/>
</dbReference>
<feature type="domain" description="RRM" evidence="4">
    <location>
        <begin position="291"/>
        <end position="365"/>
    </location>
</feature>
<dbReference type="RefSeq" id="XP_043060997.1">
    <property type="nucleotide sequence ID" value="XM_043202117.1"/>
</dbReference>
<protein>
    <recommendedName>
        <fullName evidence="4">RRM domain-containing protein</fullName>
    </recommendedName>
</protein>
<feature type="region of interest" description="Disordered" evidence="3">
    <location>
        <begin position="15"/>
        <end position="107"/>
    </location>
</feature>
<feature type="compositionally biased region" description="Low complexity" evidence="3">
    <location>
        <begin position="396"/>
        <end position="414"/>
    </location>
</feature>
<dbReference type="AlphaFoldDB" id="A0AAN6I6N3"/>
<dbReference type="EMBL" id="JAHLUX010000003">
    <property type="protein sequence ID" value="KAG7820283.1"/>
    <property type="molecule type" value="Genomic_DNA"/>
</dbReference>
<proteinExistence type="predicted"/>
<dbReference type="GO" id="GO:0003723">
    <property type="term" value="F:RNA binding"/>
    <property type="evidence" value="ECO:0007669"/>
    <property type="project" value="UniProtKB-UniRule"/>
</dbReference>
<organism evidence="5 7">
    <name type="scientific">Pichia angusta</name>
    <name type="common">Yeast</name>
    <name type="synonym">Hansenula polymorpha</name>
    <dbReference type="NCBI Taxonomy" id="870730"/>
    <lineage>
        <taxon>Eukaryota</taxon>
        <taxon>Fungi</taxon>
        <taxon>Dikarya</taxon>
        <taxon>Ascomycota</taxon>
        <taxon>Saccharomycotina</taxon>
        <taxon>Pichiomycetes</taxon>
        <taxon>Pichiales</taxon>
        <taxon>Pichiaceae</taxon>
        <taxon>Ogataea</taxon>
    </lineage>
</organism>
<reference evidence="5 8" key="1">
    <citation type="journal article" date="2021" name="G3 (Bethesda)">
        <title>Genomic diversity, chromosomal rearrangements, and interspecies hybridization in the ogataea polymorpha species complex.</title>
        <authorList>
            <person name="Hanson S.J."/>
            <person name="Cinneide E.O."/>
            <person name="Salzberg L.I."/>
            <person name="Wolfe K.H."/>
            <person name="McGowan J."/>
            <person name="Fitzpatrick D.A."/>
            <person name="Matlin K."/>
        </authorList>
    </citation>
    <scope>NUCLEOTIDE SEQUENCE</scope>
    <source>
        <strain evidence="6">51-138</strain>
        <strain evidence="5">61-244</strain>
    </source>
</reference>
<feature type="region of interest" description="Disordered" evidence="3">
    <location>
        <begin position="373"/>
        <end position="429"/>
    </location>
</feature>
<dbReference type="Gene3D" id="3.30.70.330">
    <property type="match status" value="3"/>
</dbReference>
<keyword evidence="8" id="KW-1185">Reference proteome</keyword>
<feature type="region of interest" description="Disordered" evidence="3">
    <location>
        <begin position="443"/>
        <end position="473"/>
    </location>
</feature>
<dbReference type="InterPro" id="IPR035979">
    <property type="entry name" value="RBD_domain_sf"/>
</dbReference>
<evidence type="ECO:0000259" key="4">
    <source>
        <dbReference type="PROSITE" id="PS50102"/>
    </source>
</evidence>
<dbReference type="PROSITE" id="PS50102">
    <property type="entry name" value="RRM"/>
    <property type="match status" value="2"/>
</dbReference>
<feature type="compositionally biased region" description="Basic and acidic residues" evidence="3">
    <location>
        <begin position="98"/>
        <end position="107"/>
    </location>
</feature>
<dbReference type="PANTHER" id="PTHR21245">
    <property type="entry name" value="HETEROGENEOUS NUCLEAR RIBONUCLEOPROTEIN"/>
    <property type="match status" value="1"/>
</dbReference>
<evidence type="ECO:0000313" key="8">
    <source>
        <dbReference type="Proteomes" id="UP001197328"/>
    </source>
</evidence>
<accession>A0AAN6I6N3</accession>
<evidence type="ECO:0000313" key="5">
    <source>
        <dbReference type="EMBL" id="KAG7820283.1"/>
    </source>
</evidence>
<comment type="caution">
    <text evidence="5">The sequence shown here is derived from an EMBL/GenBank/DDBJ whole genome shotgun (WGS) entry which is preliminary data.</text>
</comment>
<dbReference type="SMART" id="SM00360">
    <property type="entry name" value="RRM"/>
    <property type="match status" value="2"/>
</dbReference>
<evidence type="ECO:0000313" key="6">
    <source>
        <dbReference type="EMBL" id="KAG7849913.1"/>
    </source>
</evidence>
<dbReference type="Proteomes" id="UP001196530">
    <property type="component" value="Unassembled WGS sequence"/>
</dbReference>
<feature type="compositionally biased region" description="Polar residues" evidence="3">
    <location>
        <begin position="536"/>
        <end position="550"/>
    </location>
</feature>
<dbReference type="Proteomes" id="UP001197328">
    <property type="component" value="Unassembled WGS sequence"/>
</dbReference>
<dbReference type="CDD" id="cd12453">
    <property type="entry name" value="RRM1_RIM4_like"/>
    <property type="match status" value="1"/>
</dbReference>
<feature type="region of interest" description="Disordered" evidence="3">
    <location>
        <begin position="500"/>
        <end position="550"/>
    </location>
</feature>